<evidence type="ECO:0000256" key="1">
    <source>
        <dbReference type="ARBA" id="ARBA00007637"/>
    </source>
</evidence>
<dbReference type="InterPro" id="IPR036291">
    <property type="entry name" value="NAD(P)-bd_dom_sf"/>
</dbReference>
<evidence type="ECO:0000259" key="2">
    <source>
        <dbReference type="Pfam" id="PF01370"/>
    </source>
</evidence>
<comment type="similarity">
    <text evidence="1">Belongs to the NAD(P)-dependent epimerase/dehydratase family.</text>
</comment>
<protein>
    <submittedName>
        <fullName evidence="3">Oxidoreductase</fullName>
    </submittedName>
</protein>
<accession>A0ABQ3UQJ0</accession>
<feature type="domain" description="NAD-dependent epimerase/dehydratase" evidence="2">
    <location>
        <begin position="3"/>
        <end position="227"/>
    </location>
</feature>
<sequence length="329" mass="35777">MTILVTGATGFLGSALVVELIKRQQKVRVLVRDSRKAREQFGEKVEIISGDITNARQVQLAVGGVDTLYHLAGRLYHPATPAALYYQTHVEGTRTLLNACQSQSSLRKIVHVSTTGVHGVTGPTPAAEDAPFAPTNPYERTKLEGEQLALKVFQEQGLPVSVVRPGLVYGPGDLHLLGFFRTIQKGFFRVIAGGKSCLHPVYIDDMVSAFLLSAESEKSLGQAYNIAGNQVVSMHQLATAIAKSMDRNLPGGSIPLWLARLASDIFAITPGLQGEKAPLTRSRVEFLTNSRVYDISRARAELGYSPRVELEEGLKQTAAWYEKHGLLAS</sequence>
<dbReference type="Pfam" id="PF01370">
    <property type="entry name" value="Epimerase"/>
    <property type="match status" value="1"/>
</dbReference>
<dbReference type="EMBL" id="BNJG01000001">
    <property type="protein sequence ID" value="GHO54969.1"/>
    <property type="molecule type" value="Genomic_DNA"/>
</dbReference>
<evidence type="ECO:0000313" key="3">
    <source>
        <dbReference type="EMBL" id="GHO54969.1"/>
    </source>
</evidence>
<comment type="caution">
    <text evidence="3">The sequence shown here is derived from an EMBL/GenBank/DDBJ whole genome shotgun (WGS) entry which is preliminary data.</text>
</comment>
<name>A0ABQ3UQJ0_9CHLR</name>
<gene>
    <name evidence="3" type="ORF">KSB_34440</name>
</gene>
<dbReference type="PANTHER" id="PTHR43000">
    <property type="entry name" value="DTDP-D-GLUCOSE 4,6-DEHYDRATASE-RELATED"/>
    <property type="match status" value="1"/>
</dbReference>
<dbReference type="SUPFAM" id="SSF51735">
    <property type="entry name" value="NAD(P)-binding Rossmann-fold domains"/>
    <property type="match status" value="1"/>
</dbReference>
<keyword evidence="4" id="KW-1185">Reference proteome</keyword>
<dbReference type="Gene3D" id="3.40.50.720">
    <property type="entry name" value="NAD(P)-binding Rossmann-like Domain"/>
    <property type="match status" value="1"/>
</dbReference>
<dbReference type="Proteomes" id="UP000654345">
    <property type="component" value="Unassembled WGS sequence"/>
</dbReference>
<dbReference type="RefSeq" id="WP_201371620.1">
    <property type="nucleotide sequence ID" value="NZ_BNJG01000001.1"/>
</dbReference>
<evidence type="ECO:0000313" key="4">
    <source>
        <dbReference type="Proteomes" id="UP000654345"/>
    </source>
</evidence>
<reference evidence="3 4" key="1">
    <citation type="journal article" date="2021" name="Int. J. Syst. Evol. Microbiol.">
        <title>Reticulibacter mediterranei gen. nov., sp. nov., within the new family Reticulibacteraceae fam. nov., and Ktedonospora formicarum gen. nov., sp. nov., Ktedonobacter robiniae sp. nov., Dictyobacter formicarum sp. nov. and Dictyobacter arantiisoli sp. nov., belonging to the class Ktedonobacteria.</title>
        <authorList>
            <person name="Yabe S."/>
            <person name="Zheng Y."/>
            <person name="Wang C.M."/>
            <person name="Sakai Y."/>
            <person name="Abe K."/>
            <person name="Yokota A."/>
            <person name="Donadio S."/>
            <person name="Cavaletti L."/>
            <person name="Monciardini P."/>
        </authorList>
    </citation>
    <scope>NUCLEOTIDE SEQUENCE [LARGE SCALE GENOMIC DNA]</scope>
    <source>
        <strain evidence="3 4">SOSP1-30</strain>
    </source>
</reference>
<proteinExistence type="inferred from homology"/>
<organism evidence="3 4">
    <name type="scientific">Ktedonobacter robiniae</name>
    <dbReference type="NCBI Taxonomy" id="2778365"/>
    <lineage>
        <taxon>Bacteria</taxon>
        <taxon>Bacillati</taxon>
        <taxon>Chloroflexota</taxon>
        <taxon>Ktedonobacteria</taxon>
        <taxon>Ktedonobacterales</taxon>
        <taxon>Ktedonobacteraceae</taxon>
        <taxon>Ktedonobacter</taxon>
    </lineage>
</organism>
<dbReference type="InterPro" id="IPR001509">
    <property type="entry name" value="Epimerase_deHydtase"/>
</dbReference>